<evidence type="ECO:0000256" key="6">
    <source>
        <dbReference type="RuleBase" id="RU000356"/>
    </source>
</evidence>
<keyword evidence="2 6" id="KW-0349">Heme</keyword>
<dbReference type="GO" id="GO:0019825">
    <property type="term" value="F:oxygen binding"/>
    <property type="evidence" value="ECO:0007669"/>
    <property type="project" value="InterPro"/>
</dbReference>
<dbReference type="InterPro" id="IPR012292">
    <property type="entry name" value="Globin/Proto"/>
</dbReference>
<dbReference type="PANTHER" id="PTHR47217">
    <property type="entry name" value="GLOBIN-LIKE PROTEIN"/>
    <property type="match status" value="1"/>
</dbReference>
<evidence type="ECO:0000256" key="4">
    <source>
        <dbReference type="ARBA" id="ARBA00022723"/>
    </source>
</evidence>
<dbReference type="InterPro" id="IPR044399">
    <property type="entry name" value="Mb-like_M"/>
</dbReference>
<feature type="domain" description="Globin" evidence="8">
    <location>
        <begin position="18"/>
        <end position="165"/>
    </location>
</feature>
<keyword evidence="3 6" id="KW-0561">Oxygen transport</keyword>
<dbReference type="EMBL" id="AB842112">
    <property type="protein sequence ID" value="BAN67569.1"/>
    <property type="molecule type" value="mRNA"/>
</dbReference>
<feature type="chain" id="PRO_5012045413" evidence="7">
    <location>
        <begin position="16"/>
        <end position="170"/>
    </location>
</feature>
<dbReference type="GO" id="GO:0005833">
    <property type="term" value="C:hemoglobin complex"/>
    <property type="evidence" value="ECO:0007669"/>
    <property type="project" value="InterPro"/>
</dbReference>
<dbReference type="GO" id="GO:0005344">
    <property type="term" value="F:oxygen carrier activity"/>
    <property type="evidence" value="ECO:0007669"/>
    <property type="project" value="UniProtKB-KW"/>
</dbReference>
<organism evidence="9">
    <name type="scientific">Polypedilum vanderplanki</name>
    <name type="common">Sleeping chironomid midge</name>
    <dbReference type="NCBI Taxonomy" id="319348"/>
    <lineage>
        <taxon>Eukaryota</taxon>
        <taxon>Metazoa</taxon>
        <taxon>Ecdysozoa</taxon>
        <taxon>Arthropoda</taxon>
        <taxon>Hexapoda</taxon>
        <taxon>Insecta</taxon>
        <taxon>Pterygota</taxon>
        <taxon>Neoptera</taxon>
        <taxon>Endopterygota</taxon>
        <taxon>Diptera</taxon>
        <taxon>Nematocera</taxon>
        <taxon>Chironomoidea</taxon>
        <taxon>Chironomidae</taxon>
        <taxon>Chironominae</taxon>
        <taxon>Polypedilum</taxon>
        <taxon>Polypedilum</taxon>
    </lineage>
</organism>
<dbReference type="AlphaFoldDB" id="S6BNE4"/>
<dbReference type="InterPro" id="IPR002336">
    <property type="entry name" value="Erythrocruorin"/>
</dbReference>
<dbReference type="PRINTS" id="PR00611">
    <property type="entry name" value="ERYTHCRUORIN"/>
</dbReference>
<evidence type="ECO:0000256" key="7">
    <source>
        <dbReference type="SAM" id="SignalP"/>
    </source>
</evidence>
<keyword evidence="7" id="KW-0732">Signal</keyword>
<evidence type="ECO:0000256" key="2">
    <source>
        <dbReference type="ARBA" id="ARBA00022617"/>
    </source>
</evidence>
<reference evidence="9" key="1">
    <citation type="submission" date="2013-07" db="EMBL/GenBank/DDBJ databases">
        <title>Functional and evolutionary insights for the origin and mechanisms of complete desiccation tolerance from genome of the sleeping chironomid Polypedilum vanderplanki.</title>
        <authorList>
            <person name="Gusev O."/>
            <person name="Suetsugu Y."/>
            <person name="Cornette R."/>
            <person name="Kawashima T."/>
            <person name="Logacheva M."/>
            <person name="Kondrashev A."/>
            <person name="Penin A."/>
            <person name="Hatanaka R."/>
            <person name="Kikuta S."/>
            <person name="Shimura S."/>
            <person name="Katayose Y."/>
            <person name="Matsumoto T."/>
            <person name="Shagimardanova E."/>
            <person name="Alexeev D."/>
            <person name="Govorun V."/>
            <person name="Wisecaver J."/>
            <person name="Mikheyev A."/>
            <person name="Koyanagi R."/>
            <person name="Nishiyama T."/>
            <person name="Shigenobu S."/>
            <person name="Shibata T.F."/>
            <person name="Hasebe M."/>
            <person name="Okuda T."/>
            <person name="Satoh N."/>
            <person name="Kikawada T."/>
        </authorList>
    </citation>
    <scope>NUCLEOTIDE SEQUENCE</scope>
</reference>
<feature type="signal peptide" evidence="7">
    <location>
        <begin position="1"/>
        <end position="15"/>
    </location>
</feature>
<dbReference type="GO" id="GO:0005576">
    <property type="term" value="C:extracellular region"/>
    <property type="evidence" value="ECO:0007669"/>
    <property type="project" value="InterPro"/>
</dbReference>
<gene>
    <name evidence="9" type="primary">PvHb2</name>
</gene>
<sequence length="170" mass="19092">MKFLILALCVVAAIADPHWTELDSTEANLIMTAWNKVKTQESDILYAIFKTYPDIQNKFPQFTGKDLDSIKGSAAFAVHATRIVSFMTQVFGLFGHDGTGPALKTLMNEMGQNHKGRGVTKAQFNEFRTAFMTYMKSHSPFGDNVQTAFNKAFDTMYYVIFENLDGHTVN</sequence>
<dbReference type="SUPFAM" id="SSF46458">
    <property type="entry name" value="Globin-like"/>
    <property type="match status" value="1"/>
</dbReference>
<dbReference type="GO" id="GO:0020037">
    <property type="term" value="F:heme binding"/>
    <property type="evidence" value="ECO:0007669"/>
    <property type="project" value="InterPro"/>
</dbReference>
<dbReference type="Gene3D" id="1.10.490.10">
    <property type="entry name" value="Globins"/>
    <property type="match status" value="1"/>
</dbReference>
<keyword evidence="1 6" id="KW-0813">Transport</keyword>
<dbReference type="PANTHER" id="PTHR47217:SF1">
    <property type="entry name" value="GLOBIN-LIKE PROTEIN"/>
    <property type="match status" value="1"/>
</dbReference>
<evidence type="ECO:0000256" key="3">
    <source>
        <dbReference type="ARBA" id="ARBA00022621"/>
    </source>
</evidence>
<accession>S6BNE4</accession>
<protein>
    <submittedName>
        <fullName evidence="9">Globin</fullName>
    </submittedName>
</protein>
<evidence type="ECO:0000259" key="8">
    <source>
        <dbReference type="PROSITE" id="PS01033"/>
    </source>
</evidence>
<name>S6BNE4_POLVA</name>
<proteinExistence type="evidence at transcript level"/>
<evidence type="ECO:0000256" key="1">
    <source>
        <dbReference type="ARBA" id="ARBA00022448"/>
    </source>
</evidence>
<dbReference type="PROSITE" id="PS01033">
    <property type="entry name" value="GLOBIN"/>
    <property type="match status" value="1"/>
</dbReference>
<keyword evidence="5" id="KW-0408">Iron</keyword>
<dbReference type="CDD" id="cd01040">
    <property type="entry name" value="Mb-like"/>
    <property type="match status" value="1"/>
</dbReference>
<dbReference type="InterPro" id="IPR000971">
    <property type="entry name" value="Globin"/>
</dbReference>
<dbReference type="InterPro" id="IPR009050">
    <property type="entry name" value="Globin-like_sf"/>
</dbReference>
<evidence type="ECO:0000256" key="5">
    <source>
        <dbReference type="ARBA" id="ARBA00023004"/>
    </source>
</evidence>
<keyword evidence="4" id="KW-0479">Metal-binding</keyword>
<comment type="similarity">
    <text evidence="6">Belongs to the globin family.</text>
</comment>
<evidence type="ECO:0000313" key="9">
    <source>
        <dbReference type="EMBL" id="BAN67569.1"/>
    </source>
</evidence>
<dbReference type="GO" id="GO:0046872">
    <property type="term" value="F:metal ion binding"/>
    <property type="evidence" value="ECO:0007669"/>
    <property type="project" value="UniProtKB-KW"/>
</dbReference>
<dbReference type="Pfam" id="PF00042">
    <property type="entry name" value="Globin"/>
    <property type="match status" value="1"/>
</dbReference>